<accession>A0A0A9A900</accession>
<evidence type="ECO:0000313" key="1">
    <source>
        <dbReference type="EMBL" id="JAD45480.1"/>
    </source>
</evidence>
<proteinExistence type="predicted"/>
<dbReference type="AlphaFoldDB" id="A0A0A9A900"/>
<protein>
    <submittedName>
        <fullName evidence="1">Uncharacterized protein</fullName>
    </submittedName>
</protein>
<reference evidence="1" key="1">
    <citation type="submission" date="2014-09" db="EMBL/GenBank/DDBJ databases">
        <authorList>
            <person name="Magalhaes I.L.F."/>
            <person name="Oliveira U."/>
            <person name="Santos F.R."/>
            <person name="Vidigal T.H.D.A."/>
            <person name="Brescovit A.D."/>
            <person name="Santos A.J."/>
        </authorList>
    </citation>
    <scope>NUCLEOTIDE SEQUENCE</scope>
    <source>
        <tissue evidence="1">Shoot tissue taken approximately 20 cm above the soil surface</tissue>
    </source>
</reference>
<sequence>MIADIFCLQITSLNLYK</sequence>
<dbReference type="EMBL" id="GBRH01252415">
    <property type="protein sequence ID" value="JAD45480.1"/>
    <property type="molecule type" value="Transcribed_RNA"/>
</dbReference>
<name>A0A0A9A900_ARUDO</name>
<reference evidence="1" key="2">
    <citation type="journal article" date="2015" name="Data Brief">
        <title>Shoot transcriptome of the giant reed, Arundo donax.</title>
        <authorList>
            <person name="Barrero R.A."/>
            <person name="Guerrero F.D."/>
            <person name="Moolhuijzen P."/>
            <person name="Goolsby J.A."/>
            <person name="Tidwell J."/>
            <person name="Bellgard S.E."/>
            <person name="Bellgard M.I."/>
        </authorList>
    </citation>
    <scope>NUCLEOTIDE SEQUENCE</scope>
    <source>
        <tissue evidence="1">Shoot tissue taken approximately 20 cm above the soil surface</tissue>
    </source>
</reference>
<organism evidence="1">
    <name type="scientific">Arundo donax</name>
    <name type="common">Giant reed</name>
    <name type="synonym">Donax arundinaceus</name>
    <dbReference type="NCBI Taxonomy" id="35708"/>
    <lineage>
        <taxon>Eukaryota</taxon>
        <taxon>Viridiplantae</taxon>
        <taxon>Streptophyta</taxon>
        <taxon>Embryophyta</taxon>
        <taxon>Tracheophyta</taxon>
        <taxon>Spermatophyta</taxon>
        <taxon>Magnoliopsida</taxon>
        <taxon>Liliopsida</taxon>
        <taxon>Poales</taxon>
        <taxon>Poaceae</taxon>
        <taxon>PACMAD clade</taxon>
        <taxon>Arundinoideae</taxon>
        <taxon>Arundineae</taxon>
        <taxon>Arundo</taxon>
    </lineage>
</organism>